<dbReference type="RefSeq" id="WP_210024640.1">
    <property type="nucleotide sequence ID" value="NZ_JAGINU010000001.1"/>
</dbReference>
<comment type="caution">
    <text evidence="1">The sequence shown here is derived from an EMBL/GenBank/DDBJ whole genome shotgun (WGS) entry which is preliminary data.</text>
</comment>
<dbReference type="Proteomes" id="UP001519295">
    <property type="component" value="Unassembled WGS sequence"/>
</dbReference>
<evidence type="ECO:0000313" key="2">
    <source>
        <dbReference type="Proteomes" id="UP001519295"/>
    </source>
</evidence>
<reference evidence="1 2" key="1">
    <citation type="submission" date="2021-03" db="EMBL/GenBank/DDBJ databases">
        <title>Sequencing the genomes of 1000 actinobacteria strains.</title>
        <authorList>
            <person name="Klenk H.-P."/>
        </authorList>
    </citation>
    <scope>NUCLEOTIDE SEQUENCE [LARGE SCALE GENOMIC DNA]</scope>
    <source>
        <strain evidence="1 2">DSM 45256</strain>
    </source>
</reference>
<keyword evidence="2" id="KW-1185">Reference proteome</keyword>
<evidence type="ECO:0000313" key="1">
    <source>
        <dbReference type="EMBL" id="MBP2364614.1"/>
    </source>
</evidence>
<dbReference type="EMBL" id="JAGINU010000001">
    <property type="protein sequence ID" value="MBP2364614.1"/>
    <property type="molecule type" value="Genomic_DNA"/>
</dbReference>
<accession>A0ABS4VLZ9</accession>
<name>A0ABS4VLZ9_9PSEU</name>
<organism evidence="1 2">
    <name type="scientific">Pseudonocardia parietis</name>
    <dbReference type="NCBI Taxonomy" id="570936"/>
    <lineage>
        <taxon>Bacteria</taxon>
        <taxon>Bacillati</taxon>
        <taxon>Actinomycetota</taxon>
        <taxon>Actinomycetes</taxon>
        <taxon>Pseudonocardiales</taxon>
        <taxon>Pseudonocardiaceae</taxon>
        <taxon>Pseudonocardia</taxon>
    </lineage>
</organism>
<gene>
    <name evidence="1" type="ORF">JOF36_000310</name>
</gene>
<sequence length="148" mass="16004">MWDLTPDFHGLAADMPCEEKLLPALGQMSWAATRLYTDIQAVLEELRSPESQPSRHLSLVGAVHELESAAEGTALAEWCRLVGANAVSAHEAVVHEIVHGTPLDDMSGVARPPQRPPYGHNEIVEVTGRLVNATNTLPREAARGEVAK</sequence>
<protein>
    <submittedName>
        <fullName evidence="1">Uncharacterized protein</fullName>
    </submittedName>
</protein>
<proteinExistence type="predicted"/>